<sequence>MSLVPQVPKVRMVEGFPHKLRTWWENFTPTEKLAITRRLGCLPLLFKITPDKHVIRALIQFWDPDHVVLVFKDFELTPTLEEILYFTSLKYQRMGQIIPHSQSGKKFFRYLGLKNEKKLRCFENNWVCLDYLYERYGRSDSYKLFRKEFSCTQVHWQVRRPIAFVVALLGTLGVDDEELTVVPMILVEIFQALGKYKKGESNFFDGCNLLLQIWAMEHFHQRKNMDDICFSNINHINSFYDRMKEFVYSIGIDDWYEFLAHRTSLQPYAPVRVLQQFGQA</sequence>
<gene>
    <name evidence="2" type="ORF">H5410_045759</name>
</gene>
<dbReference type="Proteomes" id="UP000824120">
    <property type="component" value="Chromosome 9"/>
</dbReference>
<dbReference type="PANTHER" id="PTHR48200:SF1">
    <property type="entry name" value="AMINOTRANSFERASE-LIKE PLANT MOBILE DOMAIN-CONTAINING PROTEIN"/>
    <property type="match status" value="1"/>
</dbReference>
<comment type="caution">
    <text evidence="2">The sequence shown here is derived from an EMBL/GenBank/DDBJ whole genome shotgun (WGS) entry which is preliminary data.</text>
</comment>
<dbReference type="OrthoDB" id="994452at2759"/>
<dbReference type="EMBL" id="JACXVP010000009">
    <property type="protein sequence ID" value="KAG5585325.1"/>
    <property type="molecule type" value="Genomic_DNA"/>
</dbReference>
<evidence type="ECO:0000313" key="3">
    <source>
        <dbReference type="Proteomes" id="UP000824120"/>
    </source>
</evidence>
<protein>
    <recommendedName>
        <fullName evidence="1">DUF7745 domain-containing protein</fullName>
    </recommendedName>
</protein>
<dbReference type="InterPro" id="IPR056647">
    <property type="entry name" value="DUF7745"/>
</dbReference>
<keyword evidence="3" id="KW-1185">Reference proteome</keyword>
<proteinExistence type="predicted"/>
<dbReference type="PANTHER" id="PTHR48200">
    <property type="entry name" value="PROTEIN, PUTATIVE-RELATED"/>
    <property type="match status" value="1"/>
</dbReference>
<feature type="domain" description="DUF7745" evidence="1">
    <location>
        <begin position="26"/>
        <end position="92"/>
    </location>
</feature>
<evidence type="ECO:0000313" key="2">
    <source>
        <dbReference type="EMBL" id="KAG5585325.1"/>
    </source>
</evidence>
<reference evidence="2 3" key="1">
    <citation type="submission" date="2020-09" db="EMBL/GenBank/DDBJ databases">
        <title>De no assembly of potato wild relative species, Solanum commersonii.</title>
        <authorList>
            <person name="Cho K."/>
        </authorList>
    </citation>
    <scope>NUCLEOTIDE SEQUENCE [LARGE SCALE GENOMIC DNA]</scope>
    <source>
        <strain evidence="2">LZ3.2</strain>
        <tissue evidence="2">Leaf</tissue>
    </source>
</reference>
<dbReference type="AlphaFoldDB" id="A0A9J5XCI2"/>
<organism evidence="2 3">
    <name type="scientific">Solanum commersonii</name>
    <name type="common">Commerson's wild potato</name>
    <name type="synonym">Commerson's nightshade</name>
    <dbReference type="NCBI Taxonomy" id="4109"/>
    <lineage>
        <taxon>Eukaryota</taxon>
        <taxon>Viridiplantae</taxon>
        <taxon>Streptophyta</taxon>
        <taxon>Embryophyta</taxon>
        <taxon>Tracheophyta</taxon>
        <taxon>Spermatophyta</taxon>
        <taxon>Magnoliopsida</taxon>
        <taxon>eudicotyledons</taxon>
        <taxon>Gunneridae</taxon>
        <taxon>Pentapetalae</taxon>
        <taxon>asterids</taxon>
        <taxon>lamiids</taxon>
        <taxon>Solanales</taxon>
        <taxon>Solanaceae</taxon>
        <taxon>Solanoideae</taxon>
        <taxon>Solaneae</taxon>
        <taxon>Solanum</taxon>
    </lineage>
</organism>
<name>A0A9J5XCI2_SOLCO</name>
<accession>A0A9J5XCI2</accession>
<evidence type="ECO:0000259" key="1">
    <source>
        <dbReference type="Pfam" id="PF24924"/>
    </source>
</evidence>
<dbReference type="Pfam" id="PF24924">
    <property type="entry name" value="DUF7745"/>
    <property type="match status" value="1"/>
</dbReference>